<comment type="caution">
    <text evidence="3">The sequence shown here is derived from an EMBL/GenBank/DDBJ whole genome shotgun (WGS) entry which is preliminary data.</text>
</comment>
<dbReference type="PANTHER" id="PTHR30203">
    <property type="entry name" value="OUTER MEMBRANE CATION EFFLUX PROTEIN"/>
    <property type="match status" value="1"/>
</dbReference>
<evidence type="ECO:0000256" key="2">
    <source>
        <dbReference type="SAM" id="SignalP"/>
    </source>
</evidence>
<keyword evidence="2" id="KW-0732">Signal</keyword>
<gene>
    <name evidence="3" type="ORF">NWE73_05280</name>
</gene>
<dbReference type="RefSeq" id="WP_277577232.1">
    <property type="nucleotide sequence ID" value="NZ_JANRMI010000001.1"/>
</dbReference>
<evidence type="ECO:0000256" key="1">
    <source>
        <dbReference type="ARBA" id="ARBA00007613"/>
    </source>
</evidence>
<dbReference type="InterPro" id="IPR010131">
    <property type="entry name" value="MdtP/NodT-like"/>
</dbReference>
<dbReference type="Gene3D" id="1.20.1600.10">
    <property type="entry name" value="Outer membrane efflux proteins (OEP)"/>
    <property type="match status" value="1"/>
</dbReference>
<evidence type="ECO:0000313" key="4">
    <source>
        <dbReference type="Proteomes" id="UP001152321"/>
    </source>
</evidence>
<dbReference type="Proteomes" id="UP001152321">
    <property type="component" value="Unassembled WGS sequence"/>
</dbReference>
<organism evidence="3 4">
    <name type="scientific">Bdellovibrio svalbardensis</name>
    <dbReference type="NCBI Taxonomy" id="2972972"/>
    <lineage>
        <taxon>Bacteria</taxon>
        <taxon>Pseudomonadati</taxon>
        <taxon>Bdellovibrionota</taxon>
        <taxon>Bdellovibrionia</taxon>
        <taxon>Bdellovibrionales</taxon>
        <taxon>Pseudobdellovibrionaceae</taxon>
        <taxon>Bdellovibrio</taxon>
    </lineage>
</organism>
<dbReference type="Pfam" id="PF02321">
    <property type="entry name" value="OEP"/>
    <property type="match status" value="1"/>
</dbReference>
<accession>A0ABT6DH12</accession>
<proteinExistence type="inferred from homology"/>
<feature type="signal peptide" evidence="2">
    <location>
        <begin position="1"/>
        <end position="19"/>
    </location>
</feature>
<sequence>MSLKAKVIPMILMASSAWAEGAESCGVLSNLKQVISCAESRSPEVIKAQLEVKQKQASVEAAGQLLNPELSADALSGTVQSETRSETNLSLLFPVELGGKRRARKDVASGAASRAELELFNATAEVRKNVLLKVLRLRQIDSELDLVNESAEAFGKLVKQYEGRPALSPEQEVTLTVFRIAKDDYSFKRMEYDEELSQLASFFRISTGQDLGAIRKVMPARMPNLMINLTKTPAENSDLRNSPLLLTYDADIKVARAELDRAQGDAWPTLNVGPAAKFSKEAGQDIQQWGLSLSMPLPVLSLNQGEKAAANATVRSSQTRRELAEQELRERRAFLVEIYKKSAKALQETSNAHVLENKHKKVESMFVKGLVPSSLVIEVHRSLVEFEKTRNLRELKAVEAIFDIQIIDGANVELGL</sequence>
<dbReference type="InterPro" id="IPR003423">
    <property type="entry name" value="OMP_efflux"/>
</dbReference>
<reference evidence="3" key="1">
    <citation type="submission" date="2022-08" db="EMBL/GenBank/DDBJ databases">
        <title>Novel Bdellovibrio Species Isolated from Svalbard: Designation Bdellovibrio svalbardensis.</title>
        <authorList>
            <person name="Mitchell R.J."/>
            <person name="Choi S.Y."/>
        </authorList>
    </citation>
    <scope>NUCLEOTIDE SEQUENCE</scope>
    <source>
        <strain evidence="3">PAP01</strain>
    </source>
</reference>
<feature type="chain" id="PRO_5047137828" evidence="2">
    <location>
        <begin position="20"/>
        <end position="416"/>
    </location>
</feature>
<keyword evidence="4" id="KW-1185">Reference proteome</keyword>
<evidence type="ECO:0000313" key="3">
    <source>
        <dbReference type="EMBL" id="MDG0815762.1"/>
    </source>
</evidence>
<dbReference type="EMBL" id="JANRMI010000001">
    <property type="protein sequence ID" value="MDG0815762.1"/>
    <property type="molecule type" value="Genomic_DNA"/>
</dbReference>
<dbReference type="PANTHER" id="PTHR30203:SF24">
    <property type="entry name" value="BLR4935 PROTEIN"/>
    <property type="match status" value="1"/>
</dbReference>
<dbReference type="SUPFAM" id="SSF56954">
    <property type="entry name" value="Outer membrane efflux proteins (OEP)"/>
    <property type="match status" value="1"/>
</dbReference>
<protein>
    <submittedName>
        <fullName evidence="3">TolC family protein</fullName>
    </submittedName>
</protein>
<comment type="similarity">
    <text evidence="1">Belongs to the outer membrane factor (OMF) (TC 1.B.17) family.</text>
</comment>
<name>A0ABT6DH12_9BACT</name>